<dbReference type="AlphaFoldDB" id="A0AAE1AN61"/>
<accession>A0AAE1AN61</accession>
<evidence type="ECO:0000313" key="2">
    <source>
        <dbReference type="EMBL" id="KAK3790758.1"/>
    </source>
</evidence>
<proteinExistence type="predicted"/>
<evidence type="ECO:0000256" key="1">
    <source>
        <dbReference type="SAM" id="MobiDB-lite"/>
    </source>
</evidence>
<sequence length="85" mass="9135">MSGIWSSGECPWLTVSDERPTVGRITPPLLNNRSQRAAPQERPSGRSPTGGGGAPQPLDSTRWRLGWGFNAAWPGQQDPGQLLSP</sequence>
<evidence type="ECO:0000313" key="3">
    <source>
        <dbReference type="Proteomes" id="UP001283361"/>
    </source>
</evidence>
<dbReference type="Proteomes" id="UP001283361">
    <property type="component" value="Unassembled WGS sequence"/>
</dbReference>
<keyword evidence="3" id="KW-1185">Reference proteome</keyword>
<protein>
    <submittedName>
        <fullName evidence="2">Uncharacterized protein</fullName>
    </submittedName>
</protein>
<organism evidence="2 3">
    <name type="scientific">Elysia crispata</name>
    <name type="common">lettuce slug</name>
    <dbReference type="NCBI Taxonomy" id="231223"/>
    <lineage>
        <taxon>Eukaryota</taxon>
        <taxon>Metazoa</taxon>
        <taxon>Spiralia</taxon>
        <taxon>Lophotrochozoa</taxon>
        <taxon>Mollusca</taxon>
        <taxon>Gastropoda</taxon>
        <taxon>Heterobranchia</taxon>
        <taxon>Euthyneura</taxon>
        <taxon>Panpulmonata</taxon>
        <taxon>Sacoglossa</taxon>
        <taxon>Placobranchoidea</taxon>
        <taxon>Plakobranchidae</taxon>
        <taxon>Elysia</taxon>
    </lineage>
</organism>
<comment type="caution">
    <text evidence="2">The sequence shown here is derived from an EMBL/GenBank/DDBJ whole genome shotgun (WGS) entry which is preliminary data.</text>
</comment>
<feature type="region of interest" description="Disordered" evidence="1">
    <location>
        <begin position="1"/>
        <end position="85"/>
    </location>
</feature>
<reference evidence="2" key="1">
    <citation type="journal article" date="2023" name="G3 (Bethesda)">
        <title>A reference genome for the long-term kleptoplast-retaining sea slug Elysia crispata morphotype clarki.</title>
        <authorList>
            <person name="Eastman K.E."/>
            <person name="Pendleton A.L."/>
            <person name="Shaikh M.A."/>
            <person name="Suttiyut T."/>
            <person name="Ogas R."/>
            <person name="Tomko P."/>
            <person name="Gavelis G."/>
            <person name="Widhalm J.R."/>
            <person name="Wisecaver J.H."/>
        </authorList>
    </citation>
    <scope>NUCLEOTIDE SEQUENCE</scope>
    <source>
        <strain evidence="2">ECLA1</strain>
    </source>
</reference>
<dbReference type="EMBL" id="JAWDGP010001519">
    <property type="protein sequence ID" value="KAK3790758.1"/>
    <property type="molecule type" value="Genomic_DNA"/>
</dbReference>
<name>A0AAE1AN61_9GAST</name>
<gene>
    <name evidence="2" type="ORF">RRG08_038249</name>
</gene>